<dbReference type="EMBL" id="CM008052">
    <property type="protein sequence ID" value="PVH35682.1"/>
    <property type="molecule type" value="Genomic_DNA"/>
</dbReference>
<name>A0A2T8IDD0_9POAL</name>
<accession>A0A2T8IDD0</accession>
<dbReference type="Pfam" id="PF09713">
    <property type="entry name" value="A_thal_3526"/>
    <property type="match status" value="1"/>
</dbReference>
<evidence type="ECO:0000313" key="2">
    <source>
        <dbReference type="EMBL" id="PVH35681.1"/>
    </source>
</evidence>
<reference evidence="2" key="1">
    <citation type="submission" date="2018-04" db="EMBL/GenBank/DDBJ databases">
        <title>WGS assembly of Panicum hallii.</title>
        <authorList>
            <person name="Lovell J."/>
            <person name="Jenkins J."/>
            <person name="Lowry D."/>
            <person name="Mamidi S."/>
            <person name="Sreedasyam A."/>
            <person name="Weng X."/>
            <person name="Barry K."/>
            <person name="Bonette J."/>
            <person name="Campitelli B."/>
            <person name="Daum C."/>
            <person name="Gordon S."/>
            <person name="Gould B."/>
            <person name="Lipzen A."/>
            <person name="Macqueen A."/>
            <person name="Palacio-Mejia J."/>
            <person name="Plott C."/>
            <person name="Shakirov E."/>
            <person name="Shu S."/>
            <person name="Yoshinaga Y."/>
            <person name="Zane M."/>
            <person name="Rokhsar D."/>
            <person name="Grimwood J."/>
            <person name="Schmutz J."/>
            <person name="Juenger T."/>
        </authorList>
    </citation>
    <scope>NUCLEOTIDE SEQUENCE [LARGE SCALE GENOMIC DNA]</scope>
    <source>
        <strain evidence="2">FIL2</strain>
    </source>
</reference>
<dbReference type="Gramene" id="PVH35682">
    <property type="protein sequence ID" value="PVH35682"/>
    <property type="gene ID" value="PAHAL_7G244800"/>
</dbReference>
<dbReference type="AlphaFoldDB" id="A0A2T8IDD0"/>
<dbReference type="EMBL" id="CM008052">
    <property type="protein sequence ID" value="PVH35681.1"/>
    <property type="molecule type" value="Genomic_DNA"/>
</dbReference>
<dbReference type="InterPro" id="IPR006476">
    <property type="entry name" value="CHP01589_pln"/>
</dbReference>
<feature type="region of interest" description="Disordered" evidence="1">
    <location>
        <begin position="412"/>
        <end position="457"/>
    </location>
</feature>
<dbReference type="Gramene" id="PVH35681">
    <property type="protein sequence ID" value="PVH35681"/>
    <property type="gene ID" value="PAHAL_7G244800"/>
</dbReference>
<proteinExistence type="predicted"/>
<dbReference type="Proteomes" id="UP000243499">
    <property type="component" value="Chromosome 7"/>
</dbReference>
<evidence type="ECO:0000256" key="1">
    <source>
        <dbReference type="SAM" id="MobiDB-lite"/>
    </source>
</evidence>
<sequence length="457" mass="50576">MPDVEFIPEGGPAEKGDHQEARQFILKVKKTIERCLEQRMNKAEMFRVIREEGLPTWIAFAVFKELREQNHDFFREYYSMHDLKEQREKLGRLIQAYRAGGSAAPTGARAPEAAPTAAAVMGTDAAASMEWSRQQTEEDTWLDGELARLLARSSTGGGVEFAGAALPHQQAVHCPGGQQQPHDDQQAVYNDRLREMGWAEEAEAVAAPTLAQQQLQNEQPVANGLFQGVAWPLQAARSPPGQQLPYQQEQAARLPAGQKLQYQQEQAARLLTGQQLQYQQEQAAHLPAGQQPPYHEQTVYFPADQQPRYPEHGVHLPAGQQLTYQEQGVSFPADQQLHYQEQDLPARQQLHYQQQAVHLPAEQQAYYCQEQLMANNGGFQGAPAPTLAAGLPSDILMDPWPLSQDGIVGWGQEQQAEPPGQRWPGAGADPSPSFTLPGGEQLGNQNFYGGSNGGRVQ</sequence>
<organism evidence="2">
    <name type="scientific">Panicum hallii</name>
    <dbReference type="NCBI Taxonomy" id="206008"/>
    <lineage>
        <taxon>Eukaryota</taxon>
        <taxon>Viridiplantae</taxon>
        <taxon>Streptophyta</taxon>
        <taxon>Embryophyta</taxon>
        <taxon>Tracheophyta</taxon>
        <taxon>Spermatophyta</taxon>
        <taxon>Magnoliopsida</taxon>
        <taxon>Liliopsida</taxon>
        <taxon>Poales</taxon>
        <taxon>Poaceae</taxon>
        <taxon>PACMAD clade</taxon>
        <taxon>Panicoideae</taxon>
        <taxon>Panicodae</taxon>
        <taxon>Paniceae</taxon>
        <taxon>Panicinae</taxon>
        <taxon>Panicum</taxon>
        <taxon>Panicum sect. Panicum</taxon>
    </lineage>
</organism>
<protein>
    <submittedName>
        <fullName evidence="2">Uncharacterized protein</fullName>
    </submittedName>
</protein>
<gene>
    <name evidence="2" type="ORF">PAHAL_7G244800</name>
</gene>